<name>A0ABP1GWZ3_9EUKA</name>
<accession>A0ABP1GWZ3</accession>
<gene>
    <name evidence="1" type="ORF">HINF_LOCUS5591</name>
</gene>
<organism evidence="1 2">
    <name type="scientific">Hexamita inflata</name>
    <dbReference type="NCBI Taxonomy" id="28002"/>
    <lineage>
        <taxon>Eukaryota</taxon>
        <taxon>Metamonada</taxon>
        <taxon>Diplomonadida</taxon>
        <taxon>Hexamitidae</taxon>
        <taxon>Hexamitinae</taxon>
        <taxon>Hexamita</taxon>
    </lineage>
</organism>
<sequence>MECEVTQKVLNDEVFSEVAVQLLDIQIVDQFVKPFEYIEFWNSESDWSNLHQYLSFKSSVFCVLEISFSVRFDSGYFNKIEVICVPLQLQSIRAFGRDFDNITKIYSENSTESPRLQFDTIYYQ</sequence>
<dbReference type="EMBL" id="CAXDID020000011">
    <property type="protein sequence ID" value="CAL5979444.1"/>
    <property type="molecule type" value="Genomic_DNA"/>
</dbReference>
<keyword evidence="2" id="KW-1185">Reference proteome</keyword>
<evidence type="ECO:0000313" key="1">
    <source>
        <dbReference type="EMBL" id="CAL5979444.1"/>
    </source>
</evidence>
<protein>
    <submittedName>
        <fullName evidence="1">Hypothetical_protein</fullName>
    </submittedName>
</protein>
<dbReference type="Proteomes" id="UP001642409">
    <property type="component" value="Unassembled WGS sequence"/>
</dbReference>
<comment type="caution">
    <text evidence="1">The sequence shown here is derived from an EMBL/GenBank/DDBJ whole genome shotgun (WGS) entry which is preliminary data.</text>
</comment>
<evidence type="ECO:0000313" key="2">
    <source>
        <dbReference type="Proteomes" id="UP001642409"/>
    </source>
</evidence>
<proteinExistence type="predicted"/>
<reference evidence="1 2" key="1">
    <citation type="submission" date="2024-07" db="EMBL/GenBank/DDBJ databases">
        <authorList>
            <person name="Akdeniz Z."/>
        </authorList>
    </citation>
    <scope>NUCLEOTIDE SEQUENCE [LARGE SCALE GENOMIC DNA]</scope>
</reference>